<evidence type="ECO:0000259" key="3">
    <source>
        <dbReference type="Pfam" id="PF03959"/>
    </source>
</evidence>
<protein>
    <recommendedName>
        <fullName evidence="3">Serine hydrolase domain-containing protein</fullName>
    </recommendedName>
</protein>
<gene>
    <name evidence="4" type="ORF">ACHAWO_008111</name>
</gene>
<dbReference type="InterPro" id="IPR005645">
    <property type="entry name" value="FSH-like_dom"/>
</dbReference>
<dbReference type="InterPro" id="IPR050593">
    <property type="entry name" value="LovG"/>
</dbReference>
<dbReference type="Proteomes" id="UP001530400">
    <property type="component" value="Unassembled WGS sequence"/>
</dbReference>
<comment type="caution">
    <text evidence="4">The sequence shown here is derived from an EMBL/GenBank/DDBJ whole genome shotgun (WGS) entry which is preliminary data.</text>
</comment>
<proteinExistence type="predicted"/>
<dbReference type="EMBL" id="JALLPJ020000300">
    <property type="protein sequence ID" value="KAL3796175.1"/>
    <property type="molecule type" value="Genomic_DNA"/>
</dbReference>
<organism evidence="4 5">
    <name type="scientific">Cyclotella atomus</name>
    <dbReference type="NCBI Taxonomy" id="382360"/>
    <lineage>
        <taxon>Eukaryota</taxon>
        <taxon>Sar</taxon>
        <taxon>Stramenopiles</taxon>
        <taxon>Ochrophyta</taxon>
        <taxon>Bacillariophyta</taxon>
        <taxon>Coscinodiscophyceae</taxon>
        <taxon>Thalassiosirophycidae</taxon>
        <taxon>Stephanodiscales</taxon>
        <taxon>Stephanodiscaceae</taxon>
        <taxon>Cyclotella</taxon>
    </lineage>
</organism>
<dbReference type="AlphaFoldDB" id="A0ABD3Q798"/>
<evidence type="ECO:0000313" key="4">
    <source>
        <dbReference type="EMBL" id="KAL3796175.1"/>
    </source>
</evidence>
<dbReference type="PANTHER" id="PTHR48070">
    <property type="entry name" value="ESTERASE OVCA2"/>
    <property type="match status" value="1"/>
</dbReference>
<evidence type="ECO:0000256" key="2">
    <source>
        <dbReference type="SAM" id="MobiDB-lite"/>
    </source>
</evidence>
<feature type="domain" description="Serine hydrolase" evidence="3">
    <location>
        <begin position="1"/>
        <end position="211"/>
    </location>
</feature>
<reference evidence="4 5" key="1">
    <citation type="submission" date="2024-10" db="EMBL/GenBank/DDBJ databases">
        <title>Updated reference genomes for cyclostephanoid diatoms.</title>
        <authorList>
            <person name="Roberts W.R."/>
            <person name="Alverson A.J."/>
        </authorList>
    </citation>
    <scope>NUCLEOTIDE SEQUENCE [LARGE SCALE GENOMIC DNA]</scope>
    <source>
        <strain evidence="4 5">AJA010-31</strain>
    </source>
</reference>
<accession>A0ABD3Q798</accession>
<evidence type="ECO:0000256" key="1">
    <source>
        <dbReference type="ARBA" id="ARBA00022801"/>
    </source>
</evidence>
<sequence>MRVLCLHPEASSALSFSKHLSKLEERLWEKHGIELYFVDAPLLDVNRHDDEQCAPSRRWYVQETISTNDTSTVKYSGLDASLLHLSQIWARGGANSSNQNGVMGECLSFQGILGFGQGANIGAMLPLLSYNYNEEEDEKKIERPPIFQGLQFIMIVDGVDLVHQDNAADEIELDTDLYVGEEGVQSLHVIFDNKSEECKSNSTRLAKQYGPNAEIHHCKQTDSTTCAPALSNILGKYLVSQKNKLYGNSETRQLIALQNRLANVEQLATLAIAQEIQRNPPKALMAVIGPVVNNEKENEVDVGMAMGAWQGPRRRGFGEEGGGAPCPEEFLLKENERG</sequence>
<dbReference type="Pfam" id="PF03959">
    <property type="entry name" value="FSH1"/>
    <property type="match status" value="1"/>
</dbReference>
<dbReference type="Gene3D" id="3.40.50.1820">
    <property type="entry name" value="alpha/beta hydrolase"/>
    <property type="match status" value="1"/>
</dbReference>
<dbReference type="InterPro" id="IPR029058">
    <property type="entry name" value="AB_hydrolase_fold"/>
</dbReference>
<dbReference type="GO" id="GO:0016787">
    <property type="term" value="F:hydrolase activity"/>
    <property type="evidence" value="ECO:0007669"/>
    <property type="project" value="UniProtKB-KW"/>
</dbReference>
<dbReference type="PANTHER" id="PTHR48070:SF6">
    <property type="entry name" value="ESTERASE OVCA2"/>
    <property type="match status" value="1"/>
</dbReference>
<name>A0ABD3Q798_9STRA</name>
<keyword evidence="5" id="KW-1185">Reference proteome</keyword>
<keyword evidence="1" id="KW-0378">Hydrolase</keyword>
<feature type="region of interest" description="Disordered" evidence="2">
    <location>
        <begin position="315"/>
        <end position="338"/>
    </location>
</feature>
<evidence type="ECO:0000313" key="5">
    <source>
        <dbReference type="Proteomes" id="UP001530400"/>
    </source>
</evidence>